<keyword evidence="1" id="KW-1133">Transmembrane helix</keyword>
<protein>
    <submittedName>
        <fullName evidence="2">Uncharacterized protein</fullName>
    </submittedName>
</protein>
<accession>A0A382N9N3</accession>
<name>A0A382N9N3_9ZZZZ</name>
<feature type="transmembrane region" description="Helical" evidence="1">
    <location>
        <begin position="95"/>
        <end position="114"/>
    </location>
</feature>
<sequence>MREEVLFDNQTLMSTLNALNKEDYDRQQLKRLENRAQRDDGRFCVMSPTKQWLIIVFGGMAVMVVTTVCGAMIGYNLYRYEPGQYRGLAEGLGGGIIGAVVGVPIWVWLGYMVCR</sequence>
<proteinExistence type="predicted"/>
<evidence type="ECO:0000313" key="2">
    <source>
        <dbReference type="EMBL" id="SVC56937.1"/>
    </source>
</evidence>
<gene>
    <name evidence="2" type="ORF">METZ01_LOCUS309791</name>
</gene>
<dbReference type="AlphaFoldDB" id="A0A382N9N3"/>
<dbReference type="EMBL" id="UINC01098425">
    <property type="protein sequence ID" value="SVC56937.1"/>
    <property type="molecule type" value="Genomic_DNA"/>
</dbReference>
<organism evidence="2">
    <name type="scientific">marine metagenome</name>
    <dbReference type="NCBI Taxonomy" id="408172"/>
    <lineage>
        <taxon>unclassified sequences</taxon>
        <taxon>metagenomes</taxon>
        <taxon>ecological metagenomes</taxon>
    </lineage>
</organism>
<feature type="transmembrane region" description="Helical" evidence="1">
    <location>
        <begin position="52"/>
        <end position="75"/>
    </location>
</feature>
<reference evidence="2" key="1">
    <citation type="submission" date="2018-05" db="EMBL/GenBank/DDBJ databases">
        <authorList>
            <person name="Lanie J.A."/>
            <person name="Ng W.-L."/>
            <person name="Kazmierczak K.M."/>
            <person name="Andrzejewski T.M."/>
            <person name="Davidsen T.M."/>
            <person name="Wayne K.J."/>
            <person name="Tettelin H."/>
            <person name="Glass J.I."/>
            <person name="Rusch D."/>
            <person name="Podicherti R."/>
            <person name="Tsui H.-C.T."/>
            <person name="Winkler M.E."/>
        </authorList>
    </citation>
    <scope>NUCLEOTIDE SEQUENCE</scope>
</reference>
<keyword evidence="1" id="KW-0812">Transmembrane</keyword>
<keyword evidence="1" id="KW-0472">Membrane</keyword>
<evidence type="ECO:0000256" key="1">
    <source>
        <dbReference type="SAM" id="Phobius"/>
    </source>
</evidence>
<feature type="non-terminal residue" evidence="2">
    <location>
        <position position="115"/>
    </location>
</feature>